<name>A0A0W8I9X8_KOCRO</name>
<evidence type="ECO:0000256" key="2">
    <source>
        <dbReference type="RuleBase" id="RU003750"/>
    </source>
</evidence>
<sequence>MSTTTGSAGAPRRRPTFPEALAGLRAAQKPGQGVPAYTRWVNRPLARYAAAEAAAAGLTPNGVTALSGVLSAAGLAVLVALPPAPATGVVVAVLLAAGYVLDSADGQVARLTGTGSPAGEWLDHVVDSIRTPALHLAVAAAALLHPRPEAFPAAALAVLAALFVLVEVGQFMSQILAEQLRRKGGIAGPPSGGTLRSFLNLPTDAGVTCWIFLLWGIPALFLPAYAILLAALAAISAVSMRRKYLGLTARPADTAPDADAVGALPTDRSTRHVR</sequence>
<dbReference type="GO" id="GO:0008654">
    <property type="term" value="P:phospholipid biosynthetic process"/>
    <property type="evidence" value="ECO:0007669"/>
    <property type="project" value="InterPro"/>
</dbReference>
<accession>A0A0W8I9X8</accession>
<evidence type="ECO:0000256" key="3">
    <source>
        <dbReference type="SAM" id="Phobius"/>
    </source>
</evidence>
<dbReference type="AlphaFoldDB" id="A0A0W8I9X8"/>
<evidence type="ECO:0000256" key="1">
    <source>
        <dbReference type="ARBA" id="ARBA00022679"/>
    </source>
</evidence>
<keyword evidence="3" id="KW-0812">Transmembrane</keyword>
<dbReference type="eggNOG" id="COG0558">
    <property type="taxonomic scope" value="Bacteria"/>
</dbReference>
<keyword evidence="1 2" id="KW-0808">Transferase</keyword>
<dbReference type="RefSeq" id="WP_058874427.1">
    <property type="nucleotide sequence ID" value="NZ_LQBK01000022.1"/>
</dbReference>
<gene>
    <name evidence="4" type="ORF">AVL61_06395</name>
</gene>
<organism evidence="4 5">
    <name type="scientific">Kocuria rosea subsp. polaris</name>
    <dbReference type="NCBI Taxonomy" id="136273"/>
    <lineage>
        <taxon>Bacteria</taxon>
        <taxon>Bacillati</taxon>
        <taxon>Actinomycetota</taxon>
        <taxon>Actinomycetes</taxon>
        <taxon>Micrococcales</taxon>
        <taxon>Micrococcaceae</taxon>
        <taxon>Kocuria</taxon>
    </lineage>
</organism>
<proteinExistence type="inferred from homology"/>
<dbReference type="OrthoDB" id="7390033at2"/>
<dbReference type="GO" id="GO:0016780">
    <property type="term" value="F:phosphotransferase activity, for other substituted phosphate groups"/>
    <property type="evidence" value="ECO:0007669"/>
    <property type="project" value="InterPro"/>
</dbReference>
<feature type="transmembrane region" description="Helical" evidence="3">
    <location>
        <begin position="75"/>
        <end position="101"/>
    </location>
</feature>
<keyword evidence="3" id="KW-1133">Transmembrane helix</keyword>
<keyword evidence="3" id="KW-0472">Membrane</keyword>
<dbReference type="InterPro" id="IPR000462">
    <property type="entry name" value="CDP-OH_P_trans"/>
</dbReference>
<feature type="transmembrane region" description="Helical" evidence="3">
    <location>
        <begin position="153"/>
        <end position="177"/>
    </location>
</feature>
<dbReference type="Proteomes" id="UP000053512">
    <property type="component" value="Unassembled WGS sequence"/>
</dbReference>
<dbReference type="GO" id="GO:0016020">
    <property type="term" value="C:membrane"/>
    <property type="evidence" value="ECO:0007669"/>
    <property type="project" value="InterPro"/>
</dbReference>
<comment type="similarity">
    <text evidence="2">Belongs to the CDP-alcohol phosphatidyltransferase class-I family.</text>
</comment>
<dbReference type="STRING" id="136273.GY22_09630"/>
<reference evidence="5" key="1">
    <citation type="submission" date="2015-12" db="EMBL/GenBank/DDBJ databases">
        <authorList>
            <person name="Nair G.R."/>
            <person name="Kaur G."/>
            <person name="Mayilraj S."/>
        </authorList>
    </citation>
    <scope>NUCLEOTIDE SEQUENCE [LARGE SCALE GENOMIC DNA]</scope>
    <source>
        <strain evidence="5">CD08_4</strain>
    </source>
</reference>
<protein>
    <submittedName>
        <fullName evidence="4">CDP-alcohol phosphatidyltransferase</fullName>
    </submittedName>
</protein>
<comment type="caution">
    <text evidence="4">The sequence shown here is derived from an EMBL/GenBank/DDBJ whole genome shotgun (WGS) entry which is preliminary data.</text>
</comment>
<evidence type="ECO:0000313" key="5">
    <source>
        <dbReference type="Proteomes" id="UP000053512"/>
    </source>
</evidence>
<dbReference type="InterPro" id="IPR048254">
    <property type="entry name" value="CDP_ALCOHOL_P_TRANSF_CS"/>
</dbReference>
<dbReference type="Gene3D" id="1.20.120.1760">
    <property type="match status" value="1"/>
</dbReference>
<dbReference type="EMBL" id="LQBK01000022">
    <property type="protein sequence ID" value="KUG56679.1"/>
    <property type="molecule type" value="Genomic_DNA"/>
</dbReference>
<dbReference type="Pfam" id="PF01066">
    <property type="entry name" value="CDP-OH_P_transf"/>
    <property type="match status" value="1"/>
</dbReference>
<evidence type="ECO:0000313" key="4">
    <source>
        <dbReference type="EMBL" id="KUG56679.1"/>
    </source>
</evidence>
<dbReference type="PROSITE" id="PS00379">
    <property type="entry name" value="CDP_ALCOHOL_P_TRANSF"/>
    <property type="match status" value="1"/>
</dbReference>
<dbReference type="InterPro" id="IPR043130">
    <property type="entry name" value="CDP-OH_PTrfase_TM_dom"/>
</dbReference>